<dbReference type="Proteomes" id="UP000032068">
    <property type="component" value="Unassembled WGS sequence"/>
</dbReference>
<dbReference type="RefSeq" id="WP_042551765.1">
    <property type="nucleotide sequence ID" value="NZ_JXQW01000001.1"/>
</dbReference>
<evidence type="ECO:0000313" key="1">
    <source>
        <dbReference type="EMBL" id="KIQ06521.1"/>
    </source>
</evidence>
<accession>A0A0D0KC16</accession>
<dbReference type="AlphaFoldDB" id="A0A0D0KC16"/>
<dbReference type="OrthoDB" id="6901813at2"/>
<gene>
    <name evidence="1" type="ORF">RU08_00220</name>
</gene>
<reference evidence="1 2" key="1">
    <citation type="submission" date="2014-12" db="EMBL/GenBank/DDBJ databases">
        <title>16Stimator: statistical estimation of ribosomal gene copy numbers from draft genome assemblies.</title>
        <authorList>
            <person name="Perisin M.A."/>
            <person name="Vetter M."/>
            <person name="Gilbert J.A."/>
            <person name="Bergelson J."/>
        </authorList>
    </citation>
    <scope>NUCLEOTIDE SEQUENCE [LARGE SCALE GENOMIC DNA]</scope>
    <source>
        <strain evidence="1 2">MEJ086</strain>
    </source>
</reference>
<name>A0A0D0KC16_9PSED</name>
<sequence length="72" mass="7962">MATQSEMVLEQAMLAVLGACIDLGYDVDKLTKKAQMLILDNSKYNYVEQPHATTPHEAIERALSTVKSAPRI</sequence>
<dbReference type="EMBL" id="JXQW01000001">
    <property type="protein sequence ID" value="KIQ06521.1"/>
    <property type="molecule type" value="Genomic_DNA"/>
</dbReference>
<organism evidence="1 2">
    <name type="scientific">Pseudomonas fulva</name>
    <dbReference type="NCBI Taxonomy" id="47880"/>
    <lineage>
        <taxon>Bacteria</taxon>
        <taxon>Pseudomonadati</taxon>
        <taxon>Pseudomonadota</taxon>
        <taxon>Gammaproteobacteria</taxon>
        <taxon>Pseudomonadales</taxon>
        <taxon>Pseudomonadaceae</taxon>
        <taxon>Pseudomonas</taxon>
    </lineage>
</organism>
<protein>
    <submittedName>
        <fullName evidence="1">Uncharacterized protein</fullName>
    </submittedName>
</protein>
<comment type="caution">
    <text evidence="1">The sequence shown here is derived from an EMBL/GenBank/DDBJ whole genome shotgun (WGS) entry which is preliminary data.</text>
</comment>
<evidence type="ECO:0000313" key="2">
    <source>
        <dbReference type="Proteomes" id="UP000032068"/>
    </source>
</evidence>
<proteinExistence type="predicted"/>